<proteinExistence type="inferred from homology"/>
<evidence type="ECO:0000313" key="7">
    <source>
        <dbReference type="Proteomes" id="UP000051010"/>
    </source>
</evidence>
<gene>
    <name evidence="6" type="ORF">FD47_GL000851</name>
</gene>
<dbReference type="Proteomes" id="UP000051010">
    <property type="component" value="Unassembled WGS sequence"/>
</dbReference>
<keyword evidence="4" id="KW-0788">Thiol protease</keyword>
<accession>A0A0R1Y296</accession>
<dbReference type="PANTHER" id="PTHR47053">
    <property type="entry name" value="MUREIN DD-ENDOPEPTIDASE MEPH-RELATED"/>
    <property type="match status" value="1"/>
</dbReference>
<sequence length="210" mass="23955">MVSESSVSPKTYIRKKNSGWTYNFKMNGKNIDFGSKVHYLKNYPNTTWEVTRKMYVKKNLKNYLYYYITNKSGTTHGWIWHDYLTPGVAYATVWGIAKKQLGKPYVYGATGPMAFDCSGLTQYIYKRAADKTIQRTAQAQYNSSKHVRSDDIQKGDLAFFGSNSVNISHVGMYIGNGKMIDAQNYGVITENINAPWWNLVGYAKPENLSE</sequence>
<dbReference type="GO" id="GO:0008234">
    <property type="term" value="F:cysteine-type peptidase activity"/>
    <property type="evidence" value="ECO:0007669"/>
    <property type="project" value="UniProtKB-KW"/>
</dbReference>
<dbReference type="GO" id="GO:0006508">
    <property type="term" value="P:proteolysis"/>
    <property type="evidence" value="ECO:0007669"/>
    <property type="project" value="UniProtKB-KW"/>
</dbReference>
<dbReference type="SUPFAM" id="SSF54001">
    <property type="entry name" value="Cysteine proteinases"/>
    <property type="match status" value="1"/>
</dbReference>
<dbReference type="PANTHER" id="PTHR47053:SF1">
    <property type="entry name" value="MUREIN DD-ENDOPEPTIDASE MEPH-RELATED"/>
    <property type="match status" value="1"/>
</dbReference>
<dbReference type="GO" id="GO:0004180">
    <property type="term" value="F:carboxypeptidase activity"/>
    <property type="evidence" value="ECO:0007669"/>
    <property type="project" value="UniProtKB-KW"/>
</dbReference>
<keyword evidence="3" id="KW-0378">Hydrolase</keyword>
<evidence type="ECO:0000256" key="3">
    <source>
        <dbReference type="ARBA" id="ARBA00022801"/>
    </source>
</evidence>
<evidence type="ECO:0000259" key="5">
    <source>
        <dbReference type="PROSITE" id="PS51935"/>
    </source>
</evidence>
<feature type="domain" description="NlpC/P60" evidence="5">
    <location>
        <begin position="87"/>
        <end position="208"/>
    </location>
</feature>
<comment type="similarity">
    <text evidence="1">Belongs to the peptidase C40 family.</text>
</comment>
<dbReference type="InterPro" id="IPR038765">
    <property type="entry name" value="Papain-like_cys_pep_sf"/>
</dbReference>
<dbReference type="PROSITE" id="PS51935">
    <property type="entry name" value="NLPC_P60"/>
    <property type="match status" value="1"/>
</dbReference>
<keyword evidence="6" id="KW-0121">Carboxypeptidase</keyword>
<dbReference type="InterPro" id="IPR051202">
    <property type="entry name" value="Peptidase_C40"/>
</dbReference>
<evidence type="ECO:0000256" key="1">
    <source>
        <dbReference type="ARBA" id="ARBA00007074"/>
    </source>
</evidence>
<dbReference type="InterPro" id="IPR000064">
    <property type="entry name" value="NLP_P60_dom"/>
</dbReference>
<keyword evidence="2" id="KW-0645">Protease</keyword>
<dbReference type="Pfam" id="PF00877">
    <property type="entry name" value="NLPC_P60"/>
    <property type="match status" value="1"/>
</dbReference>
<evidence type="ECO:0000256" key="4">
    <source>
        <dbReference type="ARBA" id="ARBA00022807"/>
    </source>
</evidence>
<organism evidence="6 7">
    <name type="scientific">Lentilactobacillus parafarraginis DSM 18390 = JCM 14109</name>
    <dbReference type="NCBI Taxonomy" id="1423786"/>
    <lineage>
        <taxon>Bacteria</taxon>
        <taxon>Bacillati</taxon>
        <taxon>Bacillota</taxon>
        <taxon>Bacilli</taxon>
        <taxon>Lactobacillales</taxon>
        <taxon>Lactobacillaceae</taxon>
        <taxon>Lentilactobacillus</taxon>
    </lineage>
</organism>
<comment type="caution">
    <text evidence="6">The sequence shown here is derived from an EMBL/GenBank/DDBJ whole genome shotgun (WGS) entry which is preliminary data.</text>
</comment>
<protein>
    <submittedName>
        <fullName evidence="6">D-alanyl-D-alanine carboxypeptidase</fullName>
    </submittedName>
</protein>
<dbReference type="AlphaFoldDB" id="A0A0R1Y296"/>
<name>A0A0R1Y296_9LACO</name>
<dbReference type="PATRIC" id="fig|1423786.4.peg.902"/>
<reference evidence="6 7" key="1">
    <citation type="journal article" date="2015" name="Genome Announc.">
        <title>Expanding the biotechnology potential of lactobacilli through comparative genomics of 213 strains and associated genera.</title>
        <authorList>
            <person name="Sun Z."/>
            <person name="Harris H.M."/>
            <person name="McCann A."/>
            <person name="Guo C."/>
            <person name="Argimon S."/>
            <person name="Zhang W."/>
            <person name="Yang X."/>
            <person name="Jeffery I.B."/>
            <person name="Cooney J.C."/>
            <person name="Kagawa T.F."/>
            <person name="Liu W."/>
            <person name="Song Y."/>
            <person name="Salvetti E."/>
            <person name="Wrobel A."/>
            <person name="Rasinkangas P."/>
            <person name="Parkhill J."/>
            <person name="Rea M.C."/>
            <person name="O'Sullivan O."/>
            <person name="Ritari J."/>
            <person name="Douillard F.P."/>
            <person name="Paul Ross R."/>
            <person name="Yang R."/>
            <person name="Briner A.E."/>
            <person name="Felis G.E."/>
            <person name="de Vos W.M."/>
            <person name="Barrangou R."/>
            <person name="Klaenhammer T.R."/>
            <person name="Caufield P.W."/>
            <person name="Cui Y."/>
            <person name="Zhang H."/>
            <person name="O'Toole P.W."/>
        </authorList>
    </citation>
    <scope>NUCLEOTIDE SEQUENCE [LARGE SCALE GENOMIC DNA]</scope>
    <source>
        <strain evidence="6 7">DSM 18390</strain>
    </source>
</reference>
<evidence type="ECO:0000256" key="2">
    <source>
        <dbReference type="ARBA" id="ARBA00022670"/>
    </source>
</evidence>
<dbReference type="EMBL" id="AZFZ01000198">
    <property type="protein sequence ID" value="KRM34411.1"/>
    <property type="molecule type" value="Genomic_DNA"/>
</dbReference>
<evidence type="ECO:0000313" key="6">
    <source>
        <dbReference type="EMBL" id="KRM34411.1"/>
    </source>
</evidence>
<dbReference type="Gene3D" id="3.90.1720.10">
    <property type="entry name" value="endopeptidase domain like (from Nostoc punctiforme)"/>
    <property type="match status" value="1"/>
</dbReference>